<evidence type="ECO:0000256" key="1">
    <source>
        <dbReference type="ARBA" id="ARBA00022741"/>
    </source>
</evidence>
<gene>
    <name evidence="12" type="ORF">QNI19_18915</name>
</gene>
<organism evidence="12 13">
    <name type="scientific">Xanthocytophaga flava</name>
    <dbReference type="NCBI Taxonomy" id="3048013"/>
    <lineage>
        <taxon>Bacteria</taxon>
        <taxon>Pseudomonadati</taxon>
        <taxon>Bacteroidota</taxon>
        <taxon>Cytophagia</taxon>
        <taxon>Cytophagales</taxon>
        <taxon>Rhodocytophagaceae</taxon>
        <taxon>Xanthocytophaga</taxon>
    </lineage>
</organism>
<evidence type="ECO:0000256" key="7">
    <source>
        <dbReference type="ARBA" id="ARBA00034355"/>
    </source>
</evidence>
<dbReference type="InterPro" id="IPR046876">
    <property type="entry name" value="Prok_STING"/>
</dbReference>
<feature type="domain" description="CD-NTase-associated protein 12/Pycsar effector protein TIR" evidence="10">
    <location>
        <begin position="7"/>
        <end position="129"/>
    </location>
</feature>
<evidence type="ECO:0000256" key="4">
    <source>
        <dbReference type="ARBA" id="ARBA00034315"/>
    </source>
</evidence>
<evidence type="ECO:0000313" key="13">
    <source>
        <dbReference type="Proteomes" id="UP001228581"/>
    </source>
</evidence>
<dbReference type="CDD" id="cd22659">
    <property type="entry name" value="STING_bact-like"/>
    <property type="match status" value="1"/>
</dbReference>
<keyword evidence="13" id="KW-1185">Reference proteome</keyword>
<evidence type="ECO:0000256" key="5">
    <source>
        <dbReference type="ARBA" id="ARBA00034327"/>
    </source>
</evidence>
<evidence type="ECO:0000256" key="6">
    <source>
        <dbReference type="ARBA" id="ARBA00034339"/>
    </source>
</evidence>
<evidence type="ECO:0000256" key="2">
    <source>
        <dbReference type="ARBA" id="ARBA00022801"/>
    </source>
</evidence>
<evidence type="ECO:0000259" key="10">
    <source>
        <dbReference type="Pfam" id="PF10137"/>
    </source>
</evidence>
<proteinExistence type="inferred from homology"/>
<dbReference type="InterPro" id="IPR019302">
    <property type="entry name" value="CAP12/PCTIR_TIR_dom"/>
</dbReference>
<keyword evidence="2" id="KW-0378">Hydrolase</keyword>
<dbReference type="RefSeq" id="WP_313998695.1">
    <property type="nucleotide sequence ID" value="NZ_JASJOT010000012.1"/>
</dbReference>
<comment type="caution">
    <text evidence="12">The sequence shown here is derived from an EMBL/GenBank/DDBJ whole genome shotgun (WGS) entry which is preliminary data.</text>
</comment>
<dbReference type="Pfam" id="PF20300">
    <property type="entry name" value="prok_STING"/>
    <property type="match status" value="1"/>
</dbReference>
<keyword evidence="3" id="KW-0051">Antiviral defense</keyword>
<evidence type="ECO:0000259" key="11">
    <source>
        <dbReference type="Pfam" id="PF20300"/>
    </source>
</evidence>
<dbReference type="Proteomes" id="UP001228581">
    <property type="component" value="Unassembled WGS sequence"/>
</dbReference>
<dbReference type="EMBL" id="JASJOT010000012">
    <property type="protein sequence ID" value="MDJ1495018.1"/>
    <property type="molecule type" value="Genomic_DNA"/>
</dbReference>
<comment type="similarity">
    <text evidence="4">In the C-terminal section; belongs to the bacterial STING family.</text>
</comment>
<protein>
    <recommendedName>
        <fullName evidence="6">CD-NTase-associated protein 12</fullName>
        <ecNumber evidence="5">3.2.2.5</ecNumber>
    </recommendedName>
    <alternativeName>
        <fullName evidence="7">NAD(+) hydrolase</fullName>
    </alternativeName>
    <alternativeName>
        <fullName evidence="8">TIR-STING</fullName>
    </alternativeName>
</protein>
<dbReference type="EC" id="3.2.2.5" evidence="5"/>
<name>A0ABT7CMN5_9BACT</name>
<evidence type="ECO:0000256" key="9">
    <source>
        <dbReference type="ARBA" id="ARBA00049230"/>
    </source>
</evidence>
<keyword evidence="1" id="KW-0547">Nucleotide-binding</keyword>
<sequence length="313" mass="35651">MSIPKKRVFIGSSSEELHLAESAKQLLESDFDVIIWNDNMWDSAVFKINQNFLSDLLKASLKFDFGILLGTKDDKVVYRDTEYFKARDNVIFELGLFVGRLGISKCAFLIDKNLDLPSDFSGISLARFESGNVKSFLNAVAGVKALFLNSRDSDINFFPSAILATVYFQSLIEPTCRALINDGGIHFTDGRHFEKWKINVIIPNRINADVNLQFETMKKRYKTEEIEIKSAGRPRNIHIDSQVKGDTIEIIDFPTVISGINHAISHLLPTEFSTMSPDYNLILDRELQKFIFTLKECCLRHGFDSWVHVKPED</sequence>
<accession>A0ABT7CMN5</accession>
<dbReference type="Pfam" id="PF10137">
    <property type="entry name" value="CAP12-PCTIR_TIR"/>
    <property type="match status" value="1"/>
</dbReference>
<feature type="domain" description="Prokaryotic STING" evidence="11">
    <location>
        <begin position="159"/>
        <end position="295"/>
    </location>
</feature>
<evidence type="ECO:0000313" key="12">
    <source>
        <dbReference type="EMBL" id="MDJ1495018.1"/>
    </source>
</evidence>
<evidence type="ECO:0000256" key="8">
    <source>
        <dbReference type="ARBA" id="ARBA00034366"/>
    </source>
</evidence>
<evidence type="ECO:0000256" key="3">
    <source>
        <dbReference type="ARBA" id="ARBA00023118"/>
    </source>
</evidence>
<comment type="catalytic activity">
    <reaction evidence="9">
        <text>NAD(+) + H2O = ADP-D-ribose + nicotinamide + H(+)</text>
        <dbReference type="Rhea" id="RHEA:16301"/>
        <dbReference type="ChEBI" id="CHEBI:15377"/>
        <dbReference type="ChEBI" id="CHEBI:15378"/>
        <dbReference type="ChEBI" id="CHEBI:17154"/>
        <dbReference type="ChEBI" id="CHEBI:57540"/>
        <dbReference type="ChEBI" id="CHEBI:57967"/>
        <dbReference type="EC" id="3.2.2.5"/>
    </reaction>
</comment>
<reference evidence="12 13" key="1">
    <citation type="submission" date="2023-05" db="EMBL/GenBank/DDBJ databases">
        <authorList>
            <person name="Zhang X."/>
        </authorList>
    </citation>
    <scope>NUCLEOTIDE SEQUENCE [LARGE SCALE GENOMIC DNA]</scope>
    <source>
        <strain evidence="12 13">DM2B3-1</strain>
    </source>
</reference>